<organism evidence="5 6">
    <name type="scientific">Bugula neritina</name>
    <name type="common">Brown bryozoan</name>
    <name type="synonym">Sertularia neritina</name>
    <dbReference type="NCBI Taxonomy" id="10212"/>
    <lineage>
        <taxon>Eukaryota</taxon>
        <taxon>Metazoa</taxon>
        <taxon>Spiralia</taxon>
        <taxon>Lophotrochozoa</taxon>
        <taxon>Bryozoa</taxon>
        <taxon>Gymnolaemata</taxon>
        <taxon>Cheilostomatida</taxon>
        <taxon>Flustrina</taxon>
        <taxon>Buguloidea</taxon>
        <taxon>Bugulidae</taxon>
        <taxon>Bugula</taxon>
    </lineage>
</organism>
<dbReference type="InterPro" id="IPR008978">
    <property type="entry name" value="HSP20-like_chaperone"/>
</dbReference>
<dbReference type="Pfam" id="PF08190">
    <property type="entry name" value="PIH1"/>
    <property type="match status" value="1"/>
</dbReference>
<evidence type="ECO:0000313" key="6">
    <source>
        <dbReference type="Proteomes" id="UP000593567"/>
    </source>
</evidence>
<dbReference type="InterPro" id="IPR012981">
    <property type="entry name" value="PIH1_N"/>
</dbReference>
<feature type="domain" description="PIH1D1/2/3 CS-like" evidence="4">
    <location>
        <begin position="255"/>
        <end position="329"/>
    </location>
</feature>
<protein>
    <recommendedName>
        <fullName evidence="2">PIH1 domain-containing protein 2</fullName>
    </recommendedName>
</protein>
<accession>A0A7J7KSM3</accession>
<evidence type="ECO:0000259" key="4">
    <source>
        <dbReference type="Pfam" id="PF18201"/>
    </source>
</evidence>
<evidence type="ECO:0000256" key="1">
    <source>
        <dbReference type="ARBA" id="ARBA00008511"/>
    </source>
</evidence>
<dbReference type="InterPro" id="IPR041442">
    <property type="entry name" value="PIH1D1/2/3_CS-like"/>
</dbReference>
<dbReference type="GO" id="GO:1990904">
    <property type="term" value="C:ribonucleoprotein complex"/>
    <property type="evidence" value="ECO:0007669"/>
    <property type="project" value="TreeGrafter"/>
</dbReference>
<dbReference type="InterPro" id="IPR050734">
    <property type="entry name" value="PIH1/Kintoun_subfamily"/>
</dbReference>
<dbReference type="EMBL" id="VXIV02000079">
    <property type="protein sequence ID" value="KAF6041103.1"/>
    <property type="molecule type" value="Genomic_DNA"/>
</dbReference>
<reference evidence="5" key="1">
    <citation type="submission" date="2020-06" db="EMBL/GenBank/DDBJ databases">
        <title>Draft genome of Bugula neritina, a colonial animal packing powerful symbionts and potential medicines.</title>
        <authorList>
            <person name="Rayko M."/>
        </authorList>
    </citation>
    <scope>NUCLEOTIDE SEQUENCE [LARGE SCALE GENOMIC DNA]</scope>
    <source>
        <strain evidence="5">Kwan_BN1</strain>
    </source>
</reference>
<name>A0A7J7KSM3_BUGNE</name>
<evidence type="ECO:0000256" key="2">
    <source>
        <dbReference type="ARBA" id="ARBA00040541"/>
    </source>
</evidence>
<gene>
    <name evidence="5" type="ORF">EB796_000582</name>
</gene>
<dbReference type="Gene3D" id="2.60.40.790">
    <property type="match status" value="1"/>
</dbReference>
<comment type="similarity">
    <text evidence="1">Belongs to the PIH1 family.</text>
</comment>
<feature type="domain" description="PIH1 N-terminal" evidence="3">
    <location>
        <begin position="45"/>
        <end position="163"/>
    </location>
</feature>
<evidence type="ECO:0000259" key="3">
    <source>
        <dbReference type="Pfam" id="PF08190"/>
    </source>
</evidence>
<comment type="caution">
    <text evidence="5">The sequence shown here is derived from an EMBL/GenBank/DDBJ whole genome shotgun (WGS) entry which is preliminary data.</text>
</comment>
<evidence type="ECO:0000313" key="5">
    <source>
        <dbReference type="EMBL" id="KAF6041103.1"/>
    </source>
</evidence>
<dbReference type="Pfam" id="PF18201">
    <property type="entry name" value="PIH1_CS"/>
    <property type="match status" value="1"/>
</dbReference>
<dbReference type="GO" id="GO:0000492">
    <property type="term" value="P:box C/D snoRNP assembly"/>
    <property type="evidence" value="ECO:0007669"/>
    <property type="project" value="TreeGrafter"/>
</dbReference>
<proteinExistence type="inferred from homology"/>
<dbReference type="GO" id="GO:0097255">
    <property type="term" value="C:R2TP complex"/>
    <property type="evidence" value="ECO:0007669"/>
    <property type="project" value="TreeGrafter"/>
</dbReference>
<keyword evidence="6" id="KW-1185">Reference proteome</keyword>
<dbReference type="GO" id="GO:0005737">
    <property type="term" value="C:cytoplasm"/>
    <property type="evidence" value="ECO:0007669"/>
    <property type="project" value="TreeGrafter"/>
</dbReference>
<dbReference type="PANTHER" id="PTHR22997">
    <property type="entry name" value="PIH1 DOMAIN-CONTAINING PROTEIN 1"/>
    <property type="match status" value="1"/>
</dbReference>
<dbReference type="PANTHER" id="PTHR22997:SF6">
    <property type="entry name" value="PIH1 DOMAIN-CONTAINING PROTEIN 2"/>
    <property type="match status" value="1"/>
</dbReference>
<dbReference type="Proteomes" id="UP000593567">
    <property type="component" value="Unassembled WGS sequence"/>
</dbReference>
<dbReference type="AlphaFoldDB" id="A0A7J7KSM3"/>
<dbReference type="GO" id="GO:0006364">
    <property type="term" value="P:rRNA processing"/>
    <property type="evidence" value="ECO:0007669"/>
    <property type="project" value="TreeGrafter"/>
</dbReference>
<dbReference type="OrthoDB" id="545063at2759"/>
<sequence>MADGNKLAQASQIWSMLDDMAENNPSAYRKFIDKHLKEGKELNAPPKPHMCIQTCIASNWIPLYINFCGWPRITKPKDDSAPIPVFGSKLMQRANEEDGEHFVIHVAFNPEVLELYGKTCKSQEEKDALVKLAIAYIEDNNKTKLSHNYYAVTKYDFHGDTNTIREDFGLEKDDMSEELKNLAQTFGPVADIAARDPEILKKMATGDIRTSESEVLKEKVIPDIKIPGASNNVQPTTKLIEEVKITPNYELTYKETSGDEFNRSIVVKIELDSVNSVQECALDVTERSLKLEALEYSLDLHLAEMVMEDRVKARFSKTKHQLTVTLPVKAVD</sequence>